<feature type="region of interest" description="Disordered" evidence="1">
    <location>
        <begin position="1"/>
        <end position="28"/>
    </location>
</feature>
<dbReference type="Proteomes" id="UP001066276">
    <property type="component" value="Chromosome 3_1"/>
</dbReference>
<evidence type="ECO:0000256" key="1">
    <source>
        <dbReference type="SAM" id="MobiDB-lite"/>
    </source>
</evidence>
<name>A0AAV7UKG1_PLEWA</name>
<accession>A0AAV7UKG1</accession>
<comment type="caution">
    <text evidence="2">The sequence shown here is derived from an EMBL/GenBank/DDBJ whole genome shotgun (WGS) entry which is preliminary data.</text>
</comment>
<protein>
    <submittedName>
        <fullName evidence="2">Uncharacterized protein</fullName>
    </submittedName>
</protein>
<organism evidence="2 3">
    <name type="scientific">Pleurodeles waltl</name>
    <name type="common">Iberian ribbed newt</name>
    <dbReference type="NCBI Taxonomy" id="8319"/>
    <lineage>
        <taxon>Eukaryota</taxon>
        <taxon>Metazoa</taxon>
        <taxon>Chordata</taxon>
        <taxon>Craniata</taxon>
        <taxon>Vertebrata</taxon>
        <taxon>Euteleostomi</taxon>
        <taxon>Amphibia</taxon>
        <taxon>Batrachia</taxon>
        <taxon>Caudata</taxon>
        <taxon>Salamandroidea</taxon>
        <taxon>Salamandridae</taxon>
        <taxon>Pleurodelinae</taxon>
        <taxon>Pleurodeles</taxon>
    </lineage>
</organism>
<keyword evidence="3" id="KW-1185">Reference proteome</keyword>
<evidence type="ECO:0000313" key="2">
    <source>
        <dbReference type="EMBL" id="KAJ1189500.1"/>
    </source>
</evidence>
<reference evidence="2" key="1">
    <citation type="journal article" date="2022" name="bioRxiv">
        <title>Sequencing and chromosome-scale assembly of the giantPleurodeles waltlgenome.</title>
        <authorList>
            <person name="Brown T."/>
            <person name="Elewa A."/>
            <person name="Iarovenko S."/>
            <person name="Subramanian E."/>
            <person name="Araus A.J."/>
            <person name="Petzold A."/>
            <person name="Susuki M."/>
            <person name="Suzuki K.-i.T."/>
            <person name="Hayashi T."/>
            <person name="Toyoda A."/>
            <person name="Oliveira C."/>
            <person name="Osipova E."/>
            <person name="Leigh N.D."/>
            <person name="Simon A."/>
            <person name="Yun M.H."/>
        </authorList>
    </citation>
    <scope>NUCLEOTIDE SEQUENCE</scope>
    <source>
        <strain evidence="2">20211129_DDA</strain>
        <tissue evidence="2">Liver</tissue>
    </source>
</reference>
<dbReference type="AlphaFoldDB" id="A0AAV7UKG1"/>
<proteinExistence type="predicted"/>
<dbReference type="EMBL" id="JANPWB010000005">
    <property type="protein sequence ID" value="KAJ1189500.1"/>
    <property type="molecule type" value="Genomic_DNA"/>
</dbReference>
<evidence type="ECO:0000313" key="3">
    <source>
        <dbReference type="Proteomes" id="UP001066276"/>
    </source>
</evidence>
<gene>
    <name evidence="2" type="ORF">NDU88_006245</name>
</gene>
<sequence>MGRGKGAGVDGAIASRRQEEASKSLSKWRRSKVGHNSCKMAQCRAIAGNGYDVRVMAVMAVMATFFSCTWFL</sequence>